<reference evidence="2" key="1">
    <citation type="submission" date="2009-12" db="EMBL/GenBank/DDBJ databases">
        <title>Complete sequence of Treponema primitia strain ZAS-2.</title>
        <authorList>
            <person name="Tetu S.G."/>
            <person name="Matson E."/>
            <person name="Ren Q."/>
            <person name="Seshadri R."/>
            <person name="Elbourne L."/>
            <person name="Hassan K.A."/>
            <person name="Durkin A."/>
            <person name="Radune D."/>
            <person name="Mohamoud Y."/>
            <person name="Shay R."/>
            <person name="Jin S."/>
            <person name="Zhang X."/>
            <person name="Lucey K."/>
            <person name="Ballor N.R."/>
            <person name="Ottesen E."/>
            <person name="Rosenthal R."/>
            <person name="Allen A."/>
            <person name="Leadbetter J.R."/>
            <person name="Paulsen I.T."/>
        </authorList>
    </citation>
    <scope>NUCLEOTIDE SEQUENCE [LARGE SCALE GENOMIC DNA]</scope>
    <source>
        <strain evidence="2">ATCC BAA-887 / DSM 12427 / ZAS-2</strain>
    </source>
</reference>
<evidence type="ECO:0000313" key="2">
    <source>
        <dbReference type="Proteomes" id="UP000009223"/>
    </source>
</evidence>
<dbReference type="KEGG" id="tpi:TREPR_2006"/>
<accession>F5YKD0</accession>
<dbReference type="eggNOG" id="ENOG5032HBW">
    <property type="taxonomic scope" value="Bacteria"/>
</dbReference>
<proteinExistence type="predicted"/>
<reference evidence="1 2" key="2">
    <citation type="journal article" date="2011" name="ISME J.">
        <title>RNA-seq reveals cooperative metabolic interactions between two termite-gut spirochete species in co-culture.</title>
        <authorList>
            <person name="Rosenthal A.Z."/>
            <person name="Matson E.G."/>
            <person name="Eldar A."/>
            <person name="Leadbetter J.R."/>
        </authorList>
    </citation>
    <scope>NUCLEOTIDE SEQUENCE [LARGE SCALE GENOMIC DNA]</scope>
    <source>
        <strain evidence="2">ATCC BAA-887 / DSM 12427 / ZAS-2</strain>
    </source>
</reference>
<dbReference type="STRING" id="545694.TREPR_2006"/>
<dbReference type="SUPFAM" id="SSF53850">
    <property type="entry name" value="Periplasmic binding protein-like II"/>
    <property type="match status" value="1"/>
</dbReference>
<keyword evidence="2" id="KW-1185">Reference proteome</keyword>
<dbReference type="Proteomes" id="UP000009223">
    <property type="component" value="Chromosome"/>
</dbReference>
<name>F5YKD0_TREPZ</name>
<organism evidence="1 2">
    <name type="scientific">Treponema primitia (strain ATCC BAA-887 / DSM 12427 / ZAS-2)</name>
    <dbReference type="NCBI Taxonomy" id="545694"/>
    <lineage>
        <taxon>Bacteria</taxon>
        <taxon>Pseudomonadati</taxon>
        <taxon>Spirochaetota</taxon>
        <taxon>Spirochaetia</taxon>
        <taxon>Spirochaetales</taxon>
        <taxon>Treponemataceae</taxon>
        <taxon>Treponema</taxon>
    </lineage>
</organism>
<dbReference type="RefSeq" id="WP_015708149.1">
    <property type="nucleotide sequence ID" value="NC_015578.1"/>
</dbReference>
<evidence type="ECO:0008006" key="3">
    <source>
        <dbReference type="Google" id="ProtNLM"/>
    </source>
</evidence>
<dbReference type="OrthoDB" id="9824343at2"/>
<protein>
    <recommendedName>
        <fullName evidence="3">Extracellular solute-binding protein</fullName>
    </recommendedName>
</protein>
<gene>
    <name evidence="1" type="ordered locus">TREPR_2006</name>
</gene>
<evidence type="ECO:0000313" key="1">
    <source>
        <dbReference type="EMBL" id="AEF86386.1"/>
    </source>
</evidence>
<dbReference type="AlphaFoldDB" id="F5YKD0"/>
<sequence>MKNRIITRKKLPRILLGGLILLAFAAGALILIPILTEPKVTWYVAPEYEKQWGEILARASPPPPFMQIQVYKKERSKKREPDGIIITRETPELPEPVLAAGPKEALESLRIIPIDSGNREYRGARALAFNPWMVYRKYEGPQLTRARLDRPGGEGTILIPGAEPAAVEAWLAQLLQESPGVFPEDRETWDKAEDRLFLDRRFQRGALSYSWFDIWIALFQEGPSWVYAPLGKIRELPPDQAASLDAAQFPIPGNWNRYGMQADILWAIPKAPGTSERVKKVLEDANFWLEKPEIQALIADTLGWVPAHPQGKPYDTIAREAQVVWFSSSFIWQGAKNVQEGYR</sequence>
<dbReference type="HOGENOM" id="CLU_808777_0_0_12"/>
<dbReference type="EMBL" id="CP001843">
    <property type="protein sequence ID" value="AEF86386.1"/>
    <property type="molecule type" value="Genomic_DNA"/>
</dbReference>